<feature type="transmembrane region" description="Helical" evidence="5">
    <location>
        <begin position="117"/>
        <end position="137"/>
    </location>
</feature>
<dbReference type="OrthoDB" id="100544at2"/>
<feature type="active site" description="Nucleophile" evidence="4">
    <location>
        <position position="49"/>
    </location>
</feature>
<name>A0A4Z0Q7G9_9BACT</name>
<dbReference type="PANTHER" id="PTHR14226:SF78">
    <property type="entry name" value="SLR0060 PROTEIN"/>
    <property type="match status" value="1"/>
</dbReference>
<evidence type="ECO:0000313" key="7">
    <source>
        <dbReference type="EMBL" id="TGE25349.1"/>
    </source>
</evidence>
<dbReference type="AlphaFoldDB" id="A0A4Z0Q7G9"/>
<evidence type="ECO:0000259" key="6">
    <source>
        <dbReference type="PROSITE" id="PS51635"/>
    </source>
</evidence>
<dbReference type="Proteomes" id="UP000297549">
    <property type="component" value="Unassembled WGS sequence"/>
</dbReference>
<keyword evidence="2 4" id="KW-0442">Lipid degradation</keyword>
<accession>A0A4Z0Q7G9</accession>
<dbReference type="InterPro" id="IPR050301">
    <property type="entry name" value="NTE"/>
</dbReference>
<dbReference type="PANTHER" id="PTHR14226">
    <property type="entry name" value="NEUROPATHY TARGET ESTERASE/SWISS CHEESE D.MELANOGASTER"/>
    <property type="match status" value="1"/>
</dbReference>
<keyword evidence="5" id="KW-0812">Transmembrane</keyword>
<dbReference type="Gene3D" id="3.40.1090.10">
    <property type="entry name" value="Cytosolic phospholipase A2 catalytic domain"/>
    <property type="match status" value="2"/>
</dbReference>
<keyword evidence="3 4" id="KW-0443">Lipid metabolism</keyword>
<keyword evidence="8" id="KW-1185">Reference proteome</keyword>
<keyword evidence="5" id="KW-1133">Transmembrane helix</keyword>
<dbReference type="SUPFAM" id="SSF52151">
    <property type="entry name" value="FabD/lysophospholipase-like"/>
    <property type="match status" value="1"/>
</dbReference>
<proteinExistence type="predicted"/>
<evidence type="ECO:0000256" key="4">
    <source>
        <dbReference type="PROSITE-ProRule" id="PRU01161"/>
    </source>
</evidence>
<keyword evidence="1 4" id="KW-0378">Hydrolase</keyword>
<dbReference type="Pfam" id="PF01734">
    <property type="entry name" value="Patatin"/>
    <property type="match status" value="1"/>
</dbReference>
<dbReference type="EMBL" id="SRLC01000001">
    <property type="protein sequence ID" value="TGE25349.1"/>
    <property type="molecule type" value="Genomic_DNA"/>
</dbReference>
<sequence>MTTTSNYPHALGLALSGGGYRAAAFHLGTLRKLHELGILPHVEVLSTISGGSITGAAYCLNGQTDYPAFHARMHAALRQKSVIGYVLRSAWFIRGLAVVAAFLVAAGWLLFSRYAPWAVLVLAGLVAVLLRYQFALFPISQEIERAYDQFFFQGATLAQLPARPLMAIGSSNLQTGRPFTFSQTRMGDSAYTAVRSHTYHYGLPPVRFVTTGFPVARAVMASSCVPFAFTPVRIARTFFQQPTRNSEVVPQLIDGGVYDNQGIQKITQPGSGYECRTVISSDAGAGLPDDEAYTNTIGVLVRTVDLFMNRIKNVQMSVNLYRNVELADRPIAFLSLGWRLANCIPGFVDNCLRGDVLPEVLLAHGFDSQGWQEVLERYRQPGQAEQVRAWLIERTEQQIGYAELAARDLTDAAWNIARTTPTNLTPLTDAQLEGLIRQGENLTELQVKLYCPHLLQVSSPAPVLA</sequence>
<evidence type="ECO:0000256" key="3">
    <source>
        <dbReference type="ARBA" id="ARBA00023098"/>
    </source>
</evidence>
<dbReference type="GO" id="GO:0016042">
    <property type="term" value="P:lipid catabolic process"/>
    <property type="evidence" value="ECO:0007669"/>
    <property type="project" value="UniProtKB-UniRule"/>
</dbReference>
<comment type="caution">
    <text evidence="7">The sequence shown here is derived from an EMBL/GenBank/DDBJ whole genome shotgun (WGS) entry which is preliminary data.</text>
</comment>
<dbReference type="InterPro" id="IPR016035">
    <property type="entry name" value="Acyl_Trfase/lysoPLipase"/>
</dbReference>
<feature type="transmembrane region" description="Helical" evidence="5">
    <location>
        <begin position="91"/>
        <end position="111"/>
    </location>
</feature>
<gene>
    <name evidence="7" type="ORF">E5K00_09225</name>
</gene>
<organism evidence="7 8">
    <name type="scientific">Hymenobacter aquaticus</name>
    <dbReference type="NCBI Taxonomy" id="1867101"/>
    <lineage>
        <taxon>Bacteria</taxon>
        <taxon>Pseudomonadati</taxon>
        <taxon>Bacteroidota</taxon>
        <taxon>Cytophagia</taxon>
        <taxon>Cytophagales</taxon>
        <taxon>Hymenobacteraceae</taxon>
        <taxon>Hymenobacter</taxon>
    </lineage>
</organism>
<evidence type="ECO:0000256" key="5">
    <source>
        <dbReference type="SAM" id="Phobius"/>
    </source>
</evidence>
<feature type="active site" description="Proton acceptor" evidence="4">
    <location>
        <position position="254"/>
    </location>
</feature>
<evidence type="ECO:0000256" key="2">
    <source>
        <dbReference type="ARBA" id="ARBA00022963"/>
    </source>
</evidence>
<reference evidence="7 8" key="1">
    <citation type="submission" date="2019-04" db="EMBL/GenBank/DDBJ databases">
        <authorList>
            <person name="Feng G."/>
            <person name="Zhang J."/>
            <person name="Zhu H."/>
        </authorList>
    </citation>
    <scope>NUCLEOTIDE SEQUENCE [LARGE SCALE GENOMIC DNA]</scope>
    <source>
        <strain evidence="7 8">JCM 31653</strain>
    </source>
</reference>
<feature type="domain" description="PNPLA" evidence="6">
    <location>
        <begin position="14"/>
        <end position="267"/>
    </location>
</feature>
<dbReference type="GO" id="GO:0016787">
    <property type="term" value="F:hydrolase activity"/>
    <property type="evidence" value="ECO:0007669"/>
    <property type="project" value="UniProtKB-UniRule"/>
</dbReference>
<dbReference type="InterPro" id="IPR002641">
    <property type="entry name" value="PNPLA_dom"/>
</dbReference>
<dbReference type="RefSeq" id="WP_135462926.1">
    <property type="nucleotide sequence ID" value="NZ_SRLC01000001.1"/>
</dbReference>
<dbReference type="PROSITE" id="PS51635">
    <property type="entry name" value="PNPLA"/>
    <property type="match status" value="1"/>
</dbReference>
<evidence type="ECO:0000313" key="8">
    <source>
        <dbReference type="Proteomes" id="UP000297549"/>
    </source>
</evidence>
<keyword evidence="5" id="KW-0472">Membrane</keyword>
<evidence type="ECO:0000256" key="1">
    <source>
        <dbReference type="ARBA" id="ARBA00022801"/>
    </source>
</evidence>
<feature type="short sequence motif" description="DGA/G" evidence="4">
    <location>
        <begin position="254"/>
        <end position="256"/>
    </location>
</feature>
<protein>
    <submittedName>
        <fullName evidence="7">Patatin-like phospholipase family protein</fullName>
    </submittedName>
</protein>
<comment type="caution">
    <text evidence="4">Lacks conserved residue(s) required for the propagation of feature annotation.</text>
</comment>